<accession>A0A514D6C0</accession>
<evidence type="ECO:0000256" key="3">
    <source>
        <dbReference type="ARBA" id="ARBA00022804"/>
    </source>
</evidence>
<keyword evidence="5" id="KW-1175">Viral attachment to host cell pilus</keyword>
<sequence length="395" mass="44329">MTRSRVLSTTVYGGTEYLDGSAPSIKNLRTDFVQEDLINGEAGHYGYPRFNLPNVGGDFFLRKFTRSNPLVNVGEIWRGGVLNQRYVGSIQAADPPFGYVGGDTWTPIDSGMGSLAYNRMKPTKPNMQALNAIYELKDLPGMLRQRFLNTKAPLKSMSNYYLALKFGWGPLLSDIRNFVLTHINAQKRLEQLLRDNGRPVRRKVILSDTSTTGAATTGTSFPAILPTFVTQYYTAAPVYLQRLTDSDRVWATARFRYWLPEGPRDVNWTTAMKAKIFGLQPTPSAVYRALPWTWLGDWFLNVGNMLENMEAGVADRLAADYFYVMHQRELHNTNDVVVGFQKRDGTKVNFQASSYSNMVHKKRIMGDPFGFATAQNVLSGTQLSILGALGMSKVR</sequence>
<gene>
    <name evidence="8" type="ORF">H4Bulk46500_000003</name>
</gene>
<dbReference type="InterPro" id="IPR005563">
    <property type="entry name" value="A_protein"/>
</dbReference>
<comment type="subcellular location">
    <subcellularLocation>
        <location evidence="1">Virion</location>
    </subcellularLocation>
</comment>
<comment type="similarity">
    <text evidence="7">Belongs to the Leviviricetes maturation protein family.</text>
</comment>
<keyword evidence="3" id="KW-1161">Viral attachment to host cell</keyword>
<proteinExistence type="inferred from homology"/>
<dbReference type="Pfam" id="PF03863">
    <property type="entry name" value="Phage_mat-A"/>
    <property type="match status" value="1"/>
</dbReference>
<evidence type="ECO:0008006" key="9">
    <source>
        <dbReference type="Google" id="ProtNLM"/>
    </source>
</evidence>
<dbReference type="GO" id="GO:0044423">
    <property type="term" value="C:virion component"/>
    <property type="evidence" value="ECO:0007669"/>
    <property type="project" value="UniProtKB-KW"/>
</dbReference>
<evidence type="ECO:0000256" key="6">
    <source>
        <dbReference type="ARBA" id="ARBA00023296"/>
    </source>
</evidence>
<evidence type="ECO:0000256" key="5">
    <source>
        <dbReference type="ARBA" id="ARBA00023104"/>
    </source>
</evidence>
<evidence type="ECO:0000256" key="7">
    <source>
        <dbReference type="ARBA" id="ARBA00035110"/>
    </source>
</evidence>
<keyword evidence="2" id="KW-0945">Host-virus interaction</keyword>
<keyword evidence="6" id="KW-1160">Virus entry into host cell</keyword>
<reference evidence="8" key="1">
    <citation type="submission" date="2019-05" db="EMBL/GenBank/DDBJ databases">
        <title>Metatranscriptomic reconstruction reveals RNA viruses with the potential to shape carbon cycling in soil.</title>
        <authorList>
            <person name="Starr E.P."/>
            <person name="Nuccio E."/>
            <person name="Pett-Ridge J."/>
            <person name="Banfield J.F."/>
            <person name="Firestone M.K."/>
        </authorList>
    </citation>
    <scope>NUCLEOTIDE SEQUENCE</scope>
    <source>
        <strain evidence="8">H4_Bulk_46_scaffold_500</strain>
    </source>
</reference>
<evidence type="ECO:0000313" key="8">
    <source>
        <dbReference type="EMBL" id="QDH89168.1"/>
    </source>
</evidence>
<protein>
    <recommendedName>
        <fullName evidence="9">Maturation</fullName>
    </recommendedName>
</protein>
<organism evidence="8">
    <name type="scientific">Leviviridae sp</name>
    <dbReference type="NCBI Taxonomy" id="2027243"/>
    <lineage>
        <taxon>Viruses</taxon>
        <taxon>Riboviria</taxon>
        <taxon>Orthornavirae</taxon>
        <taxon>Lenarviricota</taxon>
        <taxon>Leviviricetes</taxon>
        <taxon>Norzivirales</taxon>
        <taxon>Fiersviridae</taxon>
    </lineage>
</organism>
<dbReference type="GO" id="GO:0039666">
    <property type="term" value="P:virion attachment to host cell pilus"/>
    <property type="evidence" value="ECO:0007669"/>
    <property type="project" value="UniProtKB-KW"/>
</dbReference>
<evidence type="ECO:0000256" key="1">
    <source>
        <dbReference type="ARBA" id="ARBA00004328"/>
    </source>
</evidence>
<name>A0A514D6C0_9VIRU</name>
<evidence type="ECO:0000256" key="2">
    <source>
        <dbReference type="ARBA" id="ARBA00022581"/>
    </source>
</evidence>
<evidence type="ECO:0000256" key="4">
    <source>
        <dbReference type="ARBA" id="ARBA00022844"/>
    </source>
</evidence>
<keyword evidence="4" id="KW-0946">Virion</keyword>
<dbReference type="EMBL" id="MN034653">
    <property type="protein sequence ID" value="QDH89168.1"/>
    <property type="molecule type" value="Genomic_RNA"/>
</dbReference>